<dbReference type="PROSITE" id="PS51354">
    <property type="entry name" value="GLUTAREDOXIN_2"/>
    <property type="match status" value="1"/>
</dbReference>
<dbReference type="KEGG" id="mpad:KEF85_12220"/>
<dbReference type="SUPFAM" id="SSF52833">
    <property type="entry name" value="Thioredoxin-like"/>
    <property type="match status" value="1"/>
</dbReference>
<dbReference type="Gene3D" id="3.40.30.10">
    <property type="entry name" value="Glutaredoxin"/>
    <property type="match status" value="1"/>
</dbReference>
<dbReference type="InterPro" id="IPR011767">
    <property type="entry name" value="GLR_AS"/>
</dbReference>
<dbReference type="CDD" id="cd03418">
    <property type="entry name" value="GRX_GRXb_1_3_like"/>
    <property type="match status" value="1"/>
</dbReference>
<keyword evidence="4" id="KW-1015">Disulfide bond</keyword>
<feature type="domain" description="Glutaredoxin" evidence="7">
    <location>
        <begin position="4"/>
        <end position="63"/>
    </location>
</feature>
<dbReference type="RefSeq" id="WP_215580955.1">
    <property type="nucleotide sequence ID" value="NZ_CP073754.1"/>
</dbReference>
<comment type="function">
    <text evidence="6">Has a glutathione-disulfide oxidoreductase activity in the presence of NADPH and glutathione reductase. Reduces low molecular weight disulfides and proteins.</text>
</comment>
<dbReference type="InterPro" id="IPR002109">
    <property type="entry name" value="Glutaredoxin"/>
</dbReference>
<evidence type="ECO:0000256" key="2">
    <source>
        <dbReference type="ARBA" id="ARBA00022448"/>
    </source>
</evidence>
<keyword evidence="9" id="KW-1185">Reference proteome</keyword>
<dbReference type="PANTHER" id="PTHR45694">
    <property type="entry name" value="GLUTAREDOXIN 2"/>
    <property type="match status" value="1"/>
</dbReference>
<dbReference type="Proteomes" id="UP000676649">
    <property type="component" value="Chromosome"/>
</dbReference>
<dbReference type="InterPro" id="IPR036249">
    <property type="entry name" value="Thioredoxin-like_sf"/>
</dbReference>
<evidence type="ECO:0000256" key="5">
    <source>
        <dbReference type="ARBA" id="ARBA00023284"/>
    </source>
</evidence>
<dbReference type="GO" id="GO:0045454">
    <property type="term" value="P:cell redox homeostasis"/>
    <property type="evidence" value="ECO:0007669"/>
    <property type="project" value="InterPro"/>
</dbReference>
<evidence type="ECO:0000256" key="4">
    <source>
        <dbReference type="ARBA" id="ARBA00023157"/>
    </source>
</evidence>
<dbReference type="PRINTS" id="PR00160">
    <property type="entry name" value="GLUTAREDOXIN"/>
</dbReference>
<dbReference type="GO" id="GO:0015038">
    <property type="term" value="F:glutathione disulfide oxidoreductase activity"/>
    <property type="evidence" value="ECO:0007669"/>
    <property type="project" value="UniProtKB-UniRule"/>
</dbReference>
<evidence type="ECO:0000259" key="7">
    <source>
        <dbReference type="Pfam" id="PF00462"/>
    </source>
</evidence>
<comment type="similarity">
    <text evidence="1 6">Belongs to the glutaredoxin family.</text>
</comment>
<dbReference type="PANTHER" id="PTHR45694:SF18">
    <property type="entry name" value="GLUTAREDOXIN-1-RELATED"/>
    <property type="match status" value="1"/>
</dbReference>
<dbReference type="GO" id="GO:0005737">
    <property type="term" value="C:cytoplasm"/>
    <property type="evidence" value="ECO:0007669"/>
    <property type="project" value="TreeGrafter"/>
</dbReference>
<evidence type="ECO:0000313" key="8">
    <source>
        <dbReference type="EMBL" id="QWF70109.1"/>
    </source>
</evidence>
<evidence type="ECO:0000256" key="3">
    <source>
        <dbReference type="ARBA" id="ARBA00022982"/>
    </source>
</evidence>
<dbReference type="PROSITE" id="PS00195">
    <property type="entry name" value="GLUTAREDOXIN_1"/>
    <property type="match status" value="1"/>
</dbReference>
<dbReference type="Pfam" id="PF00462">
    <property type="entry name" value="Glutaredoxin"/>
    <property type="match status" value="1"/>
</dbReference>
<proteinExistence type="inferred from homology"/>
<evidence type="ECO:0000256" key="1">
    <source>
        <dbReference type="ARBA" id="ARBA00007787"/>
    </source>
</evidence>
<reference evidence="8" key="1">
    <citation type="submission" date="2021-04" db="EMBL/GenBank/DDBJ databases">
        <title>Draft genome sequence data of methanotrophic Methylovulum sp. strain S1L and Methylomonas sp. strain S2AM isolated from boreal lake water columns.</title>
        <authorList>
            <person name="Rissanen A.J."/>
            <person name="Mangayil R."/>
            <person name="Svenning M.M."/>
            <person name="Khanongnuch R."/>
        </authorList>
    </citation>
    <scope>NUCLEOTIDE SEQUENCE</scope>
    <source>
        <strain evidence="8">S2AM</strain>
    </source>
</reference>
<sequence>MPEIIIYTAGFCPYCTMAKRLLDKKGVTYTEINVDAEPGLRQAMMEKTQRRTVPQIYIGTTHIGGFDDLYALELQKQLDPLLVKSILAAEQPS</sequence>
<keyword evidence="2 6" id="KW-0813">Transport</keyword>
<accession>A0A975MM21</accession>
<keyword evidence="6" id="KW-0963">Cytoplasm</keyword>
<dbReference type="InterPro" id="IPR011900">
    <property type="entry name" value="GRX_bact"/>
</dbReference>
<dbReference type="EMBL" id="CP073754">
    <property type="protein sequence ID" value="QWF70109.1"/>
    <property type="molecule type" value="Genomic_DNA"/>
</dbReference>
<dbReference type="NCBIfam" id="TIGR02181">
    <property type="entry name" value="GRX_bact"/>
    <property type="match status" value="1"/>
</dbReference>
<keyword evidence="3 6" id="KW-0249">Electron transport</keyword>
<evidence type="ECO:0000256" key="6">
    <source>
        <dbReference type="RuleBase" id="RU364065"/>
    </source>
</evidence>
<name>A0A975MM21_9GAMM</name>
<keyword evidence="5 6" id="KW-0676">Redox-active center</keyword>
<evidence type="ECO:0000313" key="9">
    <source>
        <dbReference type="Proteomes" id="UP000676649"/>
    </source>
</evidence>
<dbReference type="InterPro" id="IPR014025">
    <property type="entry name" value="Glutaredoxin_subgr"/>
</dbReference>
<organism evidence="8 9">
    <name type="scientific">Methylomonas paludis</name>
    <dbReference type="NCBI Taxonomy" id="1173101"/>
    <lineage>
        <taxon>Bacteria</taxon>
        <taxon>Pseudomonadati</taxon>
        <taxon>Pseudomonadota</taxon>
        <taxon>Gammaproteobacteria</taxon>
        <taxon>Methylococcales</taxon>
        <taxon>Methylococcaceae</taxon>
        <taxon>Methylomonas</taxon>
    </lineage>
</organism>
<dbReference type="AlphaFoldDB" id="A0A975MM21"/>
<protein>
    <recommendedName>
        <fullName evidence="6">Glutaredoxin</fullName>
    </recommendedName>
</protein>
<dbReference type="GO" id="GO:0034599">
    <property type="term" value="P:cellular response to oxidative stress"/>
    <property type="evidence" value="ECO:0007669"/>
    <property type="project" value="TreeGrafter"/>
</dbReference>
<gene>
    <name evidence="8" type="primary">grxC</name>
    <name evidence="8" type="ORF">KEF85_12220</name>
</gene>